<evidence type="ECO:0000256" key="1">
    <source>
        <dbReference type="SAM" id="Phobius"/>
    </source>
</evidence>
<reference evidence="2" key="1">
    <citation type="submission" date="2023-12" db="EMBL/GenBank/DDBJ databases">
        <title>Genome assembly of Anisodus tanguticus.</title>
        <authorList>
            <person name="Wang Y.-J."/>
        </authorList>
    </citation>
    <scope>NUCLEOTIDE SEQUENCE</scope>
    <source>
        <strain evidence="2">KB-2021</strain>
        <tissue evidence="2">Leaf</tissue>
    </source>
</reference>
<dbReference type="Proteomes" id="UP001291623">
    <property type="component" value="Unassembled WGS sequence"/>
</dbReference>
<keyword evidence="3" id="KW-1185">Reference proteome</keyword>
<feature type="transmembrane region" description="Helical" evidence="1">
    <location>
        <begin position="7"/>
        <end position="28"/>
    </location>
</feature>
<protein>
    <submittedName>
        <fullName evidence="2">Uncharacterized protein</fullName>
    </submittedName>
</protein>
<dbReference type="Pfam" id="PF06376">
    <property type="entry name" value="AGP"/>
    <property type="match status" value="1"/>
</dbReference>
<dbReference type="AlphaFoldDB" id="A0AAE1V0D6"/>
<dbReference type="EMBL" id="JAVYJV010000020">
    <property type="protein sequence ID" value="KAK4343450.1"/>
    <property type="molecule type" value="Genomic_DNA"/>
</dbReference>
<organism evidence="2 3">
    <name type="scientific">Anisodus tanguticus</name>
    <dbReference type="NCBI Taxonomy" id="243964"/>
    <lineage>
        <taxon>Eukaryota</taxon>
        <taxon>Viridiplantae</taxon>
        <taxon>Streptophyta</taxon>
        <taxon>Embryophyta</taxon>
        <taxon>Tracheophyta</taxon>
        <taxon>Spermatophyta</taxon>
        <taxon>Magnoliopsida</taxon>
        <taxon>eudicotyledons</taxon>
        <taxon>Gunneridae</taxon>
        <taxon>Pentapetalae</taxon>
        <taxon>asterids</taxon>
        <taxon>lamiids</taxon>
        <taxon>Solanales</taxon>
        <taxon>Solanaceae</taxon>
        <taxon>Solanoideae</taxon>
        <taxon>Hyoscyameae</taxon>
        <taxon>Anisodus</taxon>
    </lineage>
</organism>
<keyword evidence="1" id="KW-1133">Transmembrane helix</keyword>
<dbReference type="PANTHER" id="PTHR33374">
    <property type="entry name" value="ARABINOGALACTAN PROTEIN 20"/>
    <property type="match status" value="1"/>
</dbReference>
<comment type="caution">
    <text evidence="2">The sequence shown here is derived from an EMBL/GenBank/DDBJ whole genome shotgun (WGS) entry which is preliminary data.</text>
</comment>
<name>A0AAE1V0D6_9SOLA</name>
<keyword evidence="1" id="KW-0472">Membrane</keyword>
<gene>
    <name evidence="2" type="ORF">RND71_036544</name>
</gene>
<feature type="transmembrane region" description="Helical" evidence="1">
    <location>
        <begin position="48"/>
        <end position="64"/>
    </location>
</feature>
<dbReference type="InterPro" id="IPR009424">
    <property type="entry name" value="AGP16/20/22/41"/>
</dbReference>
<proteinExistence type="predicted"/>
<evidence type="ECO:0000313" key="3">
    <source>
        <dbReference type="Proteomes" id="UP001291623"/>
    </source>
</evidence>
<evidence type="ECO:0000313" key="2">
    <source>
        <dbReference type="EMBL" id="KAK4343450.1"/>
    </source>
</evidence>
<sequence length="65" mass="6765">MNSVRVMNLSTVVIGFILMALVEFGFGQGMAPSSAPPPSNDGTAIDQGIAYVLLLVALAITYLAH</sequence>
<keyword evidence="1" id="KW-0812">Transmembrane</keyword>
<accession>A0AAE1V0D6</accession>